<organism evidence="1 2">
    <name type="scientific">Daucus carota subsp. sativus</name>
    <name type="common">Carrot</name>
    <dbReference type="NCBI Taxonomy" id="79200"/>
    <lineage>
        <taxon>Eukaryota</taxon>
        <taxon>Viridiplantae</taxon>
        <taxon>Streptophyta</taxon>
        <taxon>Embryophyta</taxon>
        <taxon>Tracheophyta</taxon>
        <taxon>Spermatophyta</taxon>
        <taxon>Magnoliopsida</taxon>
        <taxon>eudicotyledons</taxon>
        <taxon>Gunneridae</taxon>
        <taxon>Pentapetalae</taxon>
        <taxon>asterids</taxon>
        <taxon>campanulids</taxon>
        <taxon>Apiales</taxon>
        <taxon>Apiaceae</taxon>
        <taxon>Apioideae</taxon>
        <taxon>Scandiceae</taxon>
        <taxon>Daucinae</taxon>
        <taxon>Daucus</taxon>
        <taxon>Daucus sect. Daucus</taxon>
    </lineage>
</organism>
<protein>
    <submittedName>
        <fullName evidence="1">Uncharacterized protein</fullName>
    </submittedName>
</protein>
<reference evidence="1" key="2">
    <citation type="submission" date="2022-03" db="EMBL/GenBank/DDBJ databases">
        <title>Draft title - Genomic analysis of global carrot germplasm unveils the trajectory of domestication and the origin of high carotenoid orange carrot.</title>
        <authorList>
            <person name="Iorizzo M."/>
            <person name="Ellison S."/>
            <person name="Senalik D."/>
            <person name="Macko-Podgorni A."/>
            <person name="Grzebelus D."/>
            <person name="Bostan H."/>
            <person name="Rolling W."/>
            <person name="Curaba J."/>
            <person name="Simon P."/>
        </authorList>
    </citation>
    <scope>NUCLEOTIDE SEQUENCE</scope>
    <source>
        <tissue evidence="1">Leaf</tissue>
    </source>
</reference>
<evidence type="ECO:0000313" key="2">
    <source>
        <dbReference type="Proteomes" id="UP000077755"/>
    </source>
</evidence>
<dbReference type="Gramene" id="KZM93887">
    <property type="protein sequence ID" value="KZM93887"/>
    <property type="gene ID" value="DCAR_017132"/>
</dbReference>
<keyword evidence="2" id="KW-1185">Reference proteome</keyword>
<accession>A0A164Y2G6</accession>
<reference evidence="1" key="1">
    <citation type="journal article" date="2016" name="Nat. Genet.">
        <title>A high-quality carrot genome assembly provides new insights into carotenoid accumulation and asterid genome evolution.</title>
        <authorList>
            <person name="Iorizzo M."/>
            <person name="Ellison S."/>
            <person name="Senalik D."/>
            <person name="Zeng P."/>
            <person name="Satapoomin P."/>
            <person name="Huang J."/>
            <person name="Bowman M."/>
            <person name="Iovene M."/>
            <person name="Sanseverino W."/>
            <person name="Cavagnaro P."/>
            <person name="Yildiz M."/>
            <person name="Macko-Podgorni A."/>
            <person name="Moranska E."/>
            <person name="Grzebelus E."/>
            <person name="Grzebelus D."/>
            <person name="Ashrafi H."/>
            <person name="Zheng Z."/>
            <person name="Cheng S."/>
            <person name="Spooner D."/>
            <person name="Van Deynze A."/>
            <person name="Simon P."/>
        </authorList>
    </citation>
    <scope>NUCLEOTIDE SEQUENCE</scope>
    <source>
        <tissue evidence="1">Leaf</tissue>
    </source>
</reference>
<dbReference type="AlphaFoldDB" id="A0A164Y2G6"/>
<sequence length="90" mass="10219">MRMIDAQRALLDELVDADIALLSFPPPPAATVAVYHIFIFCNLKCMHFIYLKNPSTSNSNQTWKALTDHLDSSFQAHIASMKQNYFDEGQ</sequence>
<dbReference type="EMBL" id="CP093347">
    <property type="protein sequence ID" value="WOH00225.1"/>
    <property type="molecule type" value="Genomic_DNA"/>
</dbReference>
<evidence type="ECO:0000313" key="1">
    <source>
        <dbReference type="EMBL" id="WOH00225.1"/>
    </source>
</evidence>
<gene>
    <name evidence="1" type="ORF">DCAR_0519583</name>
</gene>
<name>A0A164Y2G6_DAUCS</name>
<proteinExistence type="predicted"/>
<dbReference type="Proteomes" id="UP000077755">
    <property type="component" value="Chromosome 5"/>
</dbReference>